<protein>
    <recommendedName>
        <fullName evidence="1">Trimeric autotransporter adhesin YadA-like head domain-containing protein</fullName>
    </recommendedName>
</protein>
<gene>
    <name evidence="2" type="ORF">PS655_05874</name>
    <name evidence="3" type="ORF">PS870_06246</name>
</gene>
<evidence type="ECO:0000313" key="4">
    <source>
        <dbReference type="Proteomes" id="UP000327167"/>
    </source>
</evidence>
<dbReference type="AlphaFoldDB" id="A0A5E6Y0A9"/>
<dbReference type="Gene3D" id="2.150.10.10">
    <property type="entry name" value="Serralysin-like metalloprotease, C-terminal"/>
    <property type="match status" value="1"/>
</dbReference>
<feature type="domain" description="Trimeric autotransporter adhesin YadA-like head" evidence="1">
    <location>
        <begin position="107"/>
        <end position="127"/>
    </location>
</feature>
<dbReference type="Pfam" id="PF05658">
    <property type="entry name" value="YadA_head"/>
    <property type="match status" value="2"/>
</dbReference>
<proteinExistence type="predicted"/>
<dbReference type="SUPFAM" id="SSF101967">
    <property type="entry name" value="Adhesin YadA, collagen-binding domain"/>
    <property type="match status" value="1"/>
</dbReference>
<organism evidence="2 4">
    <name type="scientific">Pseudomonas fluorescens</name>
    <dbReference type="NCBI Taxonomy" id="294"/>
    <lineage>
        <taxon>Bacteria</taxon>
        <taxon>Pseudomonadati</taxon>
        <taxon>Pseudomonadota</taxon>
        <taxon>Gammaproteobacteria</taxon>
        <taxon>Pseudomonadales</taxon>
        <taxon>Pseudomonadaceae</taxon>
        <taxon>Pseudomonas</taxon>
    </lineage>
</organism>
<dbReference type="RefSeq" id="WP_150652908.1">
    <property type="nucleotide sequence ID" value="NZ_CABVHJ010000033.1"/>
</dbReference>
<evidence type="ECO:0000313" key="3">
    <source>
        <dbReference type="EMBL" id="VVP61064.1"/>
    </source>
</evidence>
<dbReference type="EMBL" id="CABVIK010000032">
    <property type="protein sequence ID" value="VVP61064.1"/>
    <property type="molecule type" value="Genomic_DNA"/>
</dbReference>
<dbReference type="Proteomes" id="UP000327167">
    <property type="component" value="Unassembled WGS sequence"/>
</dbReference>
<dbReference type="Proteomes" id="UP000349468">
    <property type="component" value="Unassembled WGS sequence"/>
</dbReference>
<dbReference type="EMBL" id="CABVHJ010000033">
    <property type="protein sequence ID" value="VVN46495.1"/>
    <property type="molecule type" value="Genomic_DNA"/>
</dbReference>
<accession>A0A5E6Y0A9</accession>
<evidence type="ECO:0000313" key="2">
    <source>
        <dbReference type="EMBL" id="VVN46495.1"/>
    </source>
</evidence>
<feature type="domain" description="Trimeric autotransporter adhesin YadA-like head" evidence="1">
    <location>
        <begin position="58"/>
        <end position="77"/>
    </location>
</feature>
<reference evidence="4 5" key="1">
    <citation type="submission" date="2019-09" db="EMBL/GenBank/DDBJ databases">
        <authorList>
            <person name="Chandra G."/>
            <person name="Truman W A."/>
        </authorList>
    </citation>
    <scope>NUCLEOTIDE SEQUENCE [LARGE SCALE GENOMIC DNA]</scope>
    <source>
        <strain evidence="2">PS655</strain>
        <strain evidence="3">PS870</strain>
    </source>
</reference>
<dbReference type="GO" id="GO:0019867">
    <property type="term" value="C:outer membrane"/>
    <property type="evidence" value="ECO:0007669"/>
    <property type="project" value="InterPro"/>
</dbReference>
<sequence>MPVLPIATKDSLVGVKLDAAKDIQADAGTISTKYNGLLNLEKYAVVARGEAKGSQLCVAIGGSAETSENESIAIGYLSRSLAQCSIAVGGAGGKGLANVSEGANFGIALGYNTEVTGARSVALGYESLAADEDVVSVGSPEISRRIVYVKDAAGDNDAVNLGQLRQMLEDQAGAPHAQQVASLQLRIEVLELQLALLLEQKR</sequence>
<evidence type="ECO:0000313" key="5">
    <source>
        <dbReference type="Proteomes" id="UP000349468"/>
    </source>
</evidence>
<name>A0A5E6Y0A9_PSEFL</name>
<dbReference type="InterPro" id="IPR008640">
    <property type="entry name" value="Adhesin_Head_dom"/>
</dbReference>
<dbReference type="InterPro" id="IPR011049">
    <property type="entry name" value="Serralysin-like_metalloprot_C"/>
</dbReference>
<evidence type="ECO:0000259" key="1">
    <source>
        <dbReference type="Pfam" id="PF05658"/>
    </source>
</evidence>